<evidence type="ECO:0000256" key="3">
    <source>
        <dbReference type="ARBA" id="ARBA00023027"/>
    </source>
</evidence>
<evidence type="ECO:0000313" key="6">
    <source>
        <dbReference type="EMBL" id="SFH77140.1"/>
    </source>
</evidence>
<dbReference type="InterPro" id="IPR023753">
    <property type="entry name" value="FAD/NAD-binding_dom"/>
</dbReference>
<keyword evidence="7" id="KW-1185">Reference proteome</keyword>
<reference evidence="6 7" key="1">
    <citation type="submission" date="2016-10" db="EMBL/GenBank/DDBJ databases">
        <authorList>
            <person name="Varghese N."/>
            <person name="Submissions S."/>
        </authorList>
    </citation>
    <scope>NUCLEOTIDE SEQUENCE [LARGE SCALE GENOMIC DNA]</scope>
    <source>
        <strain evidence="6 7">CGMCC 1.6377</strain>
    </source>
</reference>
<dbReference type="GO" id="GO:0050660">
    <property type="term" value="F:flavin adenine dinucleotide binding"/>
    <property type="evidence" value="ECO:0007669"/>
    <property type="project" value="TreeGrafter"/>
</dbReference>
<dbReference type="PANTHER" id="PTHR22912">
    <property type="entry name" value="DISULFIDE OXIDOREDUCTASE"/>
    <property type="match status" value="1"/>
</dbReference>
<dbReference type="PANTHER" id="PTHR22912:SF151">
    <property type="entry name" value="DIHYDROLIPOYL DEHYDROGENASE, MITOCHONDRIAL"/>
    <property type="match status" value="1"/>
</dbReference>
<dbReference type="InterPro" id="IPR050151">
    <property type="entry name" value="Class-I_Pyr_Nuc-Dis_Oxidored"/>
</dbReference>
<dbReference type="GO" id="GO:0004148">
    <property type="term" value="F:dihydrolipoyl dehydrogenase (NADH) activity"/>
    <property type="evidence" value="ECO:0007669"/>
    <property type="project" value="TreeGrafter"/>
</dbReference>
<dbReference type="Proteomes" id="UP000323537">
    <property type="component" value="Unassembled WGS sequence"/>
</dbReference>
<protein>
    <submittedName>
        <fullName evidence="6">Dihydrolipoamide dehydrogenase</fullName>
    </submittedName>
</protein>
<dbReference type="Gene3D" id="3.30.390.30">
    <property type="match status" value="1"/>
</dbReference>
<evidence type="ECO:0000259" key="4">
    <source>
        <dbReference type="Pfam" id="PF02852"/>
    </source>
</evidence>
<dbReference type="InterPro" id="IPR016156">
    <property type="entry name" value="FAD/NAD-linked_Rdtase_dimer_sf"/>
</dbReference>
<feature type="domain" description="FAD/NAD(P)-binding" evidence="5">
    <location>
        <begin position="8"/>
        <end position="220"/>
    </location>
</feature>
<gene>
    <name evidence="6" type="ORF">SAMN04488066_1285</name>
</gene>
<dbReference type="InterPro" id="IPR004099">
    <property type="entry name" value="Pyr_nucl-diS_OxRdtase_dimer"/>
</dbReference>
<dbReference type="Pfam" id="PF07992">
    <property type="entry name" value="Pyr_redox_2"/>
    <property type="match status" value="1"/>
</dbReference>
<dbReference type="SUPFAM" id="SSF51905">
    <property type="entry name" value="FAD/NAD(P)-binding domain"/>
    <property type="match status" value="1"/>
</dbReference>
<evidence type="ECO:0000313" key="7">
    <source>
        <dbReference type="Proteomes" id="UP000323537"/>
    </source>
</evidence>
<name>A0A1I3CRL2_9EURY</name>
<evidence type="ECO:0000256" key="1">
    <source>
        <dbReference type="ARBA" id="ARBA00022630"/>
    </source>
</evidence>
<dbReference type="GO" id="GO:0006103">
    <property type="term" value="P:2-oxoglutarate metabolic process"/>
    <property type="evidence" value="ECO:0007669"/>
    <property type="project" value="TreeGrafter"/>
</dbReference>
<keyword evidence="2" id="KW-0274">FAD</keyword>
<dbReference type="PRINTS" id="PR00469">
    <property type="entry name" value="PNDRDTASEII"/>
</dbReference>
<dbReference type="PRINTS" id="PR00368">
    <property type="entry name" value="FADPNR"/>
</dbReference>
<proteinExistence type="predicted"/>
<accession>A0A1I3CRL2</accession>
<dbReference type="SUPFAM" id="SSF55424">
    <property type="entry name" value="FAD/NAD-linked reductases, dimerisation (C-terminal) domain"/>
    <property type="match status" value="1"/>
</dbReference>
<keyword evidence="1" id="KW-0285">Flavoprotein</keyword>
<evidence type="ECO:0000259" key="5">
    <source>
        <dbReference type="Pfam" id="PF07992"/>
    </source>
</evidence>
<dbReference type="InterPro" id="IPR036188">
    <property type="entry name" value="FAD/NAD-bd_sf"/>
</dbReference>
<keyword evidence="3" id="KW-0520">NAD</keyword>
<sequence length="366" mass="38675">MEVVAGADEGATLRADTVLVATGTRPSIPPIDGIDDVEYLTSTEALELETPPDRLVIVGGGYIAAELGHFFGTFGSDVRIVGRREHLLPEADREVGEAFTDRYAERFDVYAGYEAVAAAEHDGEVTVEARPYPEAESVRADGEPVGSPEDADGVSVTGDALLVAAGRRPNTDRLNLEATGVETDAAGFIETDEYLRTSAEGVWALGDVVGEYLLKHSANHEAKAVTRNLLGDDLEPVDYTGMPFAVFASPEVAGVGATEAELREADAEYATRTYAYDDTARGSAMHADGFVKVLIDLDGGIEGCHIVGPEASNLIEEVVVAMTAGSGTVRDVREAVHVHPALSEVVDRAFSGQFSRGGGDGHHHHG</sequence>
<evidence type="ECO:0000256" key="2">
    <source>
        <dbReference type="ARBA" id="ARBA00022827"/>
    </source>
</evidence>
<feature type="domain" description="Pyridine nucleotide-disulphide oxidoreductase dimerisation" evidence="4">
    <location>
        <begin position="242"/>
        <end position="349"/>
    </location>
</feature>
<dbReference type="AlphaFoldDB" id="A0A1I3CRL2"/>
<organism evidence="6 7">
    <name type="scientific">Halorubrum aquaticum</name>
    <dbReference type="NCBI Taxonomy" id="387340"/>
    <lineage>
        <taxon>Archaea</taxon>
        <taxon>Methanobacteriati</taxon>
        <taxon>Methanobacteriota</taxon>
        <taxon>Stenosarchaea group</taxon>
        <taxon>Halobacteria</taxon>
        <taxon>Halobacteriales</taxon>
        <taxon>Haloferacaceae</taxon>
        <taxon>Halorubrum</taxon>
    </lineage>
</organism>
<dbReference type="EMBL" id="FOPZ01000028">
    <property type="protein sequence ID" value="SFH77140.1"/>
    <property type="molecule type" value="Genomic_DNA"/>
</dbReference>
<dbReference type="Gene3D" id="3.50.50.60">
    <property type="entry name" value="FAD/NAD(P)-binding domain"/>
    <property type="match status" value="2"/>
</dbReference>
<dbReference type="Pfam" id="PF02852">
    <property type="entry name" value="Pyr_redox_dim"/>
    <property type="match status" value="1"/>
</dbReference>